<comment type="caution">
    <text evidence="2">The sequence shown here is derived from an EMBL/GenBank/DDBJ whole genome shotgun (WGS) entry which is preliminary data.</text>
</comment>
<dbReference type="EMBL" id="JADYXP020000026">
    <property type="protein sequence ID" value="KAL0100558.1"/>
    <property type="molecule type" value="Genomic_DNA"/>
</dbReference>
<evidence type="ECO:0000259" key="1">
    <source>
        <dbReference type="Pfam" id="PF23055"/>
    </source>
</evidence>
<proteinExistence type="predicted"/>
<dbReference type="InterPro" id="IPR055469">
    <property type="entry name" value="DUF7041"/>
</dbReference>
<feature type="domain" description="DUF7041" evidence="1">
    <location>
        <begin position="71"/>
        <end position="134"/>
    </location>
</feature>
<organism evidence="2 3">
    <name type="scientific">Cardiocondyla obscurior</name>
    <dbReference type="NCBI Taxonomy" id="286306"/>
    <lineage>
        <taxon>Eukaryota</taxon>
        <taxon>Metazoa</taxon>
        <taxon>Ecdysozoa</taxon>
        <taxon>Arthropoda</taxon>
        <taxon>Hexapoda</taxon>
        <taxon>Insecta</taxon>
        <taxon>Pterygota</taxon>
        <taxon>Neoptera</taxon>
        <taxon>Endopterygota</taxon>
        <taxon>Hymenoptera</taxon>
        <taxon>Apocrita</taxon>
        <taxon>Aculeata</taxon>
        <taxon>Formicoidea</taxon>
        <taxon>Formicidae</taxon>
        <taxon>Myrmicinae</taxon>
        <taxon>Cardiocondyla</taxon>
    </lineage>
</organism>
<dbReference type="Proteomes" id="UP001430953">
    <property type="component" value="Unassembled WGS sequence"/>
</dbReference>
<dbReference type="Pfam" id="PF23055">
    <property type="entry name" value="DUF7041"/>
    <property type="match status" value="1"/>
</dbReference>
<protein>
    <recommendedName>
        <fullName evidence="1">DUF7041 domain-containing protein</fullName>
    </recommendedName>
</protein>
<dbReference type="PANTHER" id="PTHR33327">
    <property type="entry name" value="ENDONUCLEASE"/>
    <property type="match status" value="1"/>
</dbReference>
<accession>A0AAW2EA32</accession>
<keyword evidence="3" id="KW-1185">Reference proteome</keyword>
<gene>
    <name evidence="2" type="ORF">PUN28_019705</name>
</gene>
<reference evidence="2 3" key="1">
    <citation type="submission" date="2023-03" db="EMBL/GenBank/DDBJ databases">
        <title>High recombination rates correlate with genetic variation in Cardiocondyla obscurior ants.</title>
        <authorList>
            <person name="Errbii M."/>
        </authorList>
    </citation>
    <scope>NUCLEOTIDE SEQUENCE [LARGE SCALE GENOMIC DNA]</scope>
    <source>
        <strain evidence="2">Alpha-2009</strain>
        <tissue evidence="2">Whole body</tissue>
    </source>
</reference>
<evidence type="ECO:0000313" key="3">
    <source>
        <dbReference type="Proteomes" id="UP001430953"/>
    </source>
</evidence>
<dbReference type="PANTHER" id="PTHR33327:SF3">
    <property type="entry name" value="RNA-DIRECTED DNA POLYMERASE"/>
    <property type="match status" value="1"/>
</dbReference>
<dbReference type="AlphaFoldDB" id="A0AAW2EA32"/>
<evidence type="ECO:0000313" key="2">
    <source>
        <dbReference type="EMBL" id="KAL0100558.1"/>
    </source>
</evidence>
<name>A0AAW2EA32_9HYME</name>
<sequence length="134" mass="15330">MSFPHDSPEEDVRQCLALLREKVLKLTNKNTVLREHRDEKSVPGTFFNLPPSAAPAEERHINAFYKVPKIAPFFKTDPAPWFIQVEASLRNEGITNQVTMEDTVISHLDMKAVSLISDLVLSPDRNRQYDNIKN</sequence>